<evidence type="ECO:0000256" key="6">
    <source>
        <dbReference type="SAM" id="MobiDB-lite"/>
    </source>
</evidence>
<dbReference type="Proteomes" id="UP000602087">
    <property type="component" value="Unassembled WGS sequence"/>
</dbReference>
<dbReference type="PANTHER" id="PTHR36449">
    <property type="entry name" value="ACETYLTRANSFERASE-RELATED"/>
    <property type="match status" value="1"/>
</dbReference>
<dbReference type="InterPro" id="IPR000182">
    <property type="entry name" value="GNAT_dom"/>
</dbReference>
<evidence type="ECO:0000256" key="3">
    <source>
        <dbReference type="ARBA" id="ARBA00022679"/>
    </source>
</evidence>
<feature type="compositionally biased region" description="Basic and acidic residues" evidence="6">
    <location>
        <begin position="8"/>
        <end position="19"/>
    </location>
</feature>
<evidence type="ECO:0000256" key="4">
    <source>
        <dbReference type="ARBA" id="ARBA00023315"/>
    </source>
</evidence>
<dbReference type="CDD" id="cd04301">
    <property type="entry name" value="NAT_SF"/>
    <property type="match status" value="1"/>
</dbReference>
<dbReference type="InterPro" id="IPR016181">
    <property type="entry name" value="Acyl_CoA_acyltransferase"/>
</dbReference>
<dbReference type="Pfam" id="PF13508">
    <property type="entry name" value="Acetyltransf_7"/>
    <property type="match status" value="1"/>
</dbReference>
<evidence type="ECO:0000256" key="5">
    <source>
        <dbReference type="ARBA" id="ARBA00049880"/>
    </source>
</evidence>
<dbReference type="PROSITE" id="PS51186">
    <property type="entry name" value="GNAT"/>
    <property type="match status" value="1"/>
</dbReference>
<dbReference type="GO" id="GO:0016747">
    <property type="term" value="F:acyltransferase activity, transferring groups other than amino-acyl groups"/>
    <property type="evidence" value="ECO:0007669"/>
    <property type="project" value="InterPro"/>
</dbReference>
<dbReference type="RefSeq" id="WP_198732244.1">
    <property type="nucleotide sequence ID" value="NZ_JAEINH010000001.1"/>
</dbReference>
<dbReference type="PANTHER" id="PTHR36449:SF1">
    <property type="entry name" value="ACETYLTRANSFERASE"/>
    <property type="match status" value="1"/>
</dbReference>
<proteinExistence type="predicted"/>
<evidence type="ECO:0000256" key="2">
    <source>
        <dbReference type="ARBA" id="ARBA00022649"/>
    </source>
</evidence>
<protein>
    <submittedName>
        <fullName evidence="8">GNAT family N-acetyltransferase</fullName>
    </submittedName>
</protein>
<dbReference type="AlphaFoldDB" id="A0A934I1X6"/>
<feature type="domain" description="N-acetyltransferase" evidence="7">
    <location>
        <begin position="1"/>
        <end position="165"/>
    </location>
</feature>
<reference evidence="8" key="1">
    <citation type="submission" date="2020-12" db="EMBL/GenBank/DDBJ databases">
        <title>Sanguibacter suaedae sp. nov., isolated from Suaeda aralocaspica.</title>
        <authorList>
            <person name="Ma Q."/>
        </authorList>
    </citation>
    <scope>NUCLEOTIDE SEQUENCE</scope>
    <source>
        <strain evidence="8">YZGR15</strain>
    </source>
</reference>
<comment type="caution">
    <text evidence="8">The sequence shown here is derived from an EMBL/GenBank/DDBJ whole genome shotgun (WGS) entry which is preliminary data.</text>
</comment>
<evidence type="ECO:0000313" key="8">
    <source>
        <dbReference type="EMBL" id="MBI9113688.1"/>
    </source>
</evidence>
<keyword evidence="3" id="KW-0808">Transferase</keyword>
<feature type="region of interest" description="Disordered" evidence="6">
    <location>
        <begin position="1"/>
        <end position="20"/>
    </location>
</feature>
<sequence>MSDGVLEPPRRLTKNDDRTAFTSGAPELDDWFRRFSLENQQANNAVTYVTVRDGVALGYYAVAMSAYTTLDLPERMQKNRPKEMPCILLARLAVDTTAQGQGVGAALLKHAMERAISLSEQVGAAALLIHCRDDAARDFYLANGNFVASPVEPMHLMLPMKEIRRRLGQ</sequence>
<name>A0A934I1X6_9MICO</name>
<keyword evidence="4" id="KW-0012">Acyltransferase</keyword>
<dbReference type="SUPFAM" id="SSF55729">
    <property type="entry name" value="Acyl-CoA N-acyltransferases (Nat)"/>
    <property type="match status" value="1"/>
</dbReference>
<evidence type="ECO:0000259" key="7">
    <source>
        <dbReference type="PROSITE" id="PS51186"/>
    </source>
</evidence>
<organism evidence="8 9">
    <name type="scientific">Sanguibacter suaedae</name>
    <dbReference type="NCBI Taxonomy" id="2795737"/>
    <lineage>
        <taxon>Bacteria</taxon>
        <taxon>Bacillati</taxon>
        <taxon>Actinomycetota</taxon>
        <taxon>Actinomycetes</taxon>
        <taxon>Micrococcales</taxon>
        <taxon>Sanguibacteraceae</taxon>
        <taxon>Sanguibacter</taxon>
    </lineage>
</organism>
<comment type="catalytic activity">
    <reaction evidence="5">
        <text>glycyl-tRNA(Gly) + acetyl-CoA = N-acetylglycyl-tRNA(Gly) + CoA + H(+)</text>
        <dbReference type="Rhea" id="RHEA:81867"/>
        <dbReference type="Rhea" id="RHEA-COMP:9683"/>
        <dbReference type="Rhea" id="RHEA-COMP:19766"/>
        <dbReference type="ChEBI" id="CHEBI:15378"/>
        <dbReference type="ChEBI" id="CHEBI:57287"/>
        <dbReference type="ChEBI" id="CHEBI:57288"/>
        <dbReference type="ChEBI" id="CHEBI:78522"/>
        <dbReference type="ChEBI" id="CHEBI:232036"/>
    </reaction>
</comment>
<keyword evidence="9" id="KW-1185">Reference proteome</keyword>
<accession>A0A934I1X6</accession>
<keyword evidence="2" id="KW-1277">Toxin-antitoxin system</keyword>
<keyword evidence="1" id="KW-0678">Repressor</keyword>
<dbReference type="Gene3D" id="3.40.630.30">
    <property type="match status" value="1"/>
</dbReference>
<evidence type="ECO:0000313" key="9">
    <source>
        <dbReference type="Proteomes" id="UP000602087"/>
    </source>
</evidence>
<evidence type="ECO:0000256" key="1">
    <source>
        <dbReference type="ARBA" id="ARBA00022491"/>
    </source>
</evidence>
<dbReference type="EMBL" id="JAEINH010000001">
    <property type="protein sequence ID" value="MBI9113688.1"/>
    <property type="molecule type" value="Genomic_DNA"/>
</dbReference>
<gene>
    <name evidence="8" type="ORF">JAV76_01515</name>
</gene>